<dbReference type="AlphaFoldDB" id="A0A2Z6GBY5"/>
<name>A0A2Z6GBY5_9PROT</name>
<sequence>MNAALIPKASSKPPVPLIGMRAIERMLLRHVFAPVPEAKLIVAVICQGIADAAAVEDYTRRRAYQFLLGSDLDHLADLVELNPEFVREVARRARYLTTQKTPKPKKRTRKSGAR</sequence>
<evidence type="ECO:0000313" key="2">
    <source>
        <dbReference type="Proteomes" id="UP000033070"/>
    </source>
</evidence>
<dbReference type="EMBL" id="AP018738">
    <property type="protein sequence ID" value="BBE50879.1"/>
    <property type="molecule type" value="Genomic_DNA"/>
</dbReference>
<dbReference type="KEGG" id="fam:OYT1_ch1322"/>
<accession>A0A2Z6GBY5</accession>
<protein>
    <submittedName>
        <fullName evidence="1">Uncharacterized protein</fullName>
    </submittedName>
</protein>
<dbReference type="STRING" id="1188319.OYT1_01982"/>
<gene>
    <name evidence="1" type="ORF">OYT1_ch1322</name>
</gene>
<keyword evidence="2" id="KW-1185">Reference proteome</keyword>
<proteinExistence type="predicted"/>
<organism evidence="1 2">
    <name type="scientific">Ferriphaselus amnicola</name>
    <dbReference type="NCBI Taxonomy" id="1188319"/>
    <lineage>
        <taxon>Bacteria</taxon>
        <taxon>Pseudomonadati</taxon>
        <taxon>Pseudomonadota</taxon>
        <taxon>Betaproteobacteria</taxon>
        <taxon>Nitrosomonadales</taxon>
        <taxon>Gallionellaceae</taxon>
        <taxon>Ferriphaselus</taxon>
    </lineage>
</organism>
<dbReference type="Proteomes" id="UP000033070">
    <property type="component" value="Chromosome"/>
</dbReference>
<dbReference type="RefSeq" id="WP_197714114.1">
    <property type="nucleotide sequence ID" value="NZ_AP018738.1"/>
</dbReference>
<reference evidence="1 2" key="1">
    <citation type="submission" date="2018-06" db="EMBL/GenBank/DDBJ databases">
        <title>OYT1 Genome Sequencing.</title>
        <authorList>
            <person name="Kato S."/>
            <person name="Itoh T."/>
            <person name="Ohkuma M."/>
        </authorList>
    </citation>
    <scope>NUCLEOTIDE SEQUENCE [LARGE SCALE GENOMIC DNA]</scope>
    <source>
        <strain evidence="1 2">OYT1</strain>
    </source>
</reference>
<evidence type="ECO:0000313" key="1">
    <source>
        <dbReference type="EMBL" id="BBE50879.1"/>
    </source>
</evidence>